<evidence type="ECO:0000313" key="9">
    <source>
        <dbReference type="EMBL" id="KAA8911419.1"/>
    </source>
</evidence>
<feature type="transmembrane region" description="Helical" evidence="7">
    <location>
        <begin position="12"/>
        <end position="33"/>
    </location>
</feature>
<evidence type="ECO:0000256" key="6">
    <source>
        <dbReference type="PROSITE-ProRule" id="PRU01087"/>
    </source>
</evidence>
<dbReference type="Pfam" id="PF05241">
    <property type="entry name" value="EBP"/>
    <property type="match status" value="1"/>
</dbReference>
<evidence type="ECO:0000259" key="8">
    <source>
        <dbReference type="PROSITE" id="PS51751"/>
    </source>
</evidence>
<feature type="transmembrane region" description="Helical" evidence="7">
    <location>
        <begin position="114"/>
        <end position="139"/>
    </location>
</feature>
<comment type="caution">
    <text evidence="9">The sequence shown here is derived from an EMBL/GenBank/DDBJ whole genome shotgun (WGS) entry which is preliminary data.</text>
</comment>
<accession>A0A5J5F5D6</accession>
<dbReference type="PANTHER" id="PTHR14207">
    <property type="entry name" value="STEROL ISOMERASE"/>
    <property type="match status" value="1"/>
</dbReference>
<gene>
    <name evidence="9" type="ORF">FN846DRAFT_774111</name>
</gene>
<evidence type="ECO:0000256" key="5">
    <source>
        <dbReference type="ARBA" id="ARBA00023136"/>
    </source>
</evidence>
<dbReference type="Proteomes" id="UP000326924">
    <property type="component" value="Unassembled WGS sequence"/>
</dbReference>
<organism evidence="9 10">
    <name type="scientific">Sphaerosporella brunnea</name>
    <dbReference type="NCBI Taxonomy" id="1250544"/>
    <lineage>
        <taxon>Eukaryota</taxon>
        <taxon>Fungi</taxon>
        <taxon>Dikarya</taxon>
        <taxon>Ascomycota</taxon>
        <taxon>Pezizomycotina</taxon>
        <taxon>Pezizomycetes</taxon>
        <taxon>Pezizales</taxon>
        <taxon>Pyronemataceae</taxon>
        <taxon>Sphaerosporella</taxon>
    </lineage>
</organism>
<evidence type="ECO:0000256" key="2">
    <source>
        <dbReference type="ARBA" id="ARBA00008337"/>
    </source>
</evidence>
<dbReference type="InParanoid" id="A0A5J5F5D6"/>
<keyword evidence="4 6" id="KW-1133">Transmembrane helix</keyword>
<dbReference type="InterPro" id="IPR033118">
    <property type="entry name" value="EXPERA"/>
</dbReference>
<feature type="transmembrane region" description="Helical" evidence="7">
    <location>
        <begin position="151"/>
        <end position="169"/>
    </location>
</feature>
<sequence length="231" mass="25402">MSTPSLISTTSVLSLSLTVLLLGAAYLASLLALPKSTTAKTRAIYIWHIFDGMTHLVLEGSFLYYSLLSCSSEAAASVSTPTLYGNAAVSCGARYSSAPLAQLWQEYARADVRWAVADVGIVCIELVTVLLGGPAALWIAAMVRKGEARQWFWISVLAVAEIYGGWMTFAPEWISGNNALVTGNWMYKWLYLAFFNGLWVVIPLWLLWEAYWQMVPATEAAMKAQTGKKRN</sequence>
<dbReference type="OrthoDB" id="5415655at2759"/>
<feature type="transmembrane region" description="Helical" evidence="7">
    <location>
        <begin position="189"/>
        <end position="208"/>
    </location>
</feature>
<name>A0A5J5F5D6_9PEZI</name>
<proteinExistence type="inferred from homology"/>
<comment type="similarity">
    <text evidence="2">Belongs to the EBP family.</text>
</comment>
<reference evidence="9 10" key="1">
    <citation type="submission" date="2019-09" db="EMBL/GenBank/DDBJ databases">
        <title>Draft genome of the ectomycorrhizal ascomycete Sphaerosporella brunnea.</title>
        <authorList>
            <consortium name="DOE Joint Genome Institute"/>
            <person name="Benucci G.M."/>
            <person name="Marozzi G."/>
            <person name="Antonielli L."/>
            <person name="Sanchez S."/>
            <person name="Marco P."/>
            <person name="Wang X."/>
            <person name="Falini L.B."/>
            <person name="Barry K."/>
            <person name="Haridas S."/>
            <person name="Lipzen A."/>
            <person name="Labutti K."/>
            <person name="Grigoriev I.V."/>
            <person name="Murat C."/>
            <person name="Martin F."/>
            <person name="Albertini E."/>
            <person name="Donnini D."/>
            <person name="Bonito G."/>
        </authorList>
    </citation>
    <scope>NUCLEOTIDE SEQUENCE [LARGE SCALE GENOMIC DNA]</scope>
    <source>
        <strain evidence="9 10">Sb_GMNB300</strain>
    </source>
</reference>
<feature type="domain" description="EXPERA" evidence="8">
    <location>
        <begin position="40"/>
        <end position="207"/>
    </location>
</feature>
<keyword evidence="10" id="KW-1185">Reference proteome</keyword>
<evidence type="ECO:0000256" key="7">
    <source>
        <dbReference type="SAM" id="Phobius"/>
    </source>
</evidence>
<evidence type="ECO:0000256" key="4">
    <source>
        <dbReference type="ARBA" id="ARBA00022989"/>
    </source>
</evidence>
<dbReference type="PANTHER" id="PTHR14207:SF1">
    <property type="entry name" value="EMOPAMIL-BINDING PROTEIN-LIKE"/>
    <property type="match status" value="1"/>
</dbReference>
<dbReference type="GO" id="GO:0005783">
    <property type="term" value="C:endoplasmic reticulum"/>
    <property type="evidence" value="ECO:0007669"/>
    <property type="project" value="TreeGrafter"/>
</dbReference>
<dbReference type="AlphaFoldDB" id="A0A5J5F5D6"/>
<comment type="subcellular location">
    <subcellularLocation>
        <location evidence="1">Membrane</location>
        <topology evidence="1">Multi-pass membrane protein</topology>
    </subcellularLocation>
</comment>
<evidence type="ECO:0000313" key="10">
    <source>
        <dbReference type="Proteomes" id="UP000326924"/>
    </source>
</evidence>
<dbReference type="GO" id="GO:0016125">
    <property type="term" value="P:sterol metabolic process"/>
    <property type="evidence" value="ECO:0007669"/>
    <property type="project" value="InterPro"/>
</dbReference>
<keyword evidence="3 6" id="KW-0812">Transmembrane</keyword>
<evidence type="ECO:0000256" key="1">
    <source>
        <dbReference type="ARBA" id="ARBA00004141"/>
    </source>
</evidence>
<dbReference type="EMBL" id="VXIS01000036">
    <property type="protein sequence ID" value="KAA8911419.1"/>
    <property type="molecule type" value="Genomic_DNA"/>
</dbReference>
<dbReference type="PROSITE" id="PS51751">
    <property type="entry name" value="EXPERA"/>
    <property type="match status" value="1"/>
</dbReference>
<protein>
    <submittedName>
        <fullName evidence="9">Emopamil-binding protein</fullName>
    </submittedName>
</protein>
<feature type="transmembrane region" description="Helical" evidence="7">
    <location>
        <begin position="45"/>
        <end position="65"/>
    </location>
</feature>
<dbReference type="GO" id="GO:0047750">
    <property type="term" value="F:cholestenol delta-isomerase activity"/>
    <property type="evidence" value="ECO:0007669"/>
    <property type="project" value="InterPro"/>
</dbReference>
<evidence type="ECO:0000256" key="3">
    <source>
        <dbReference type="ARBA" id="ARBA00022692"/>
    </source>
</evidence>
<dbReference type="InterPro" id="IPR007905">
    <property type="entry name" value="EBP"/>
</dbReference>
<dbReference type="GO" id="GO:0016020">
    <property type="term" value="C:membrane"/>
    <property type="evidence" value="ECO:0007669"/>
    <property type="project" value="UniProtKB-SubCell"/>
</dbReference>
<keyword evidence="5 6" id="KW-0472">Membrane</keyword>